<dbReference type="Proteomes" id="UP000184452">
    <property type="component" value="Unassembled WGS sequence"/>
</dbReference>
<evidence type="ECO:0000313" key="3">
    <source>
        <dbReference type="Proteomes" id="UP000184452"/>
    </source>
</evidence>
<accession>A0A1M6KHW3</accession>
<sequence>MTAEGRSPDDHADELFDRLSEALREYHDTRATKAALRAALARADEAFDRLHLWLTAGNPLPEPWRKGQRALTERRARPAEPEV</sequence>
<organism evidence="2 3">
    <name type="scientific">Nocardiopsis flavescens</name>
    <dbReference type="NCBI Taxonomy" id="758803"/>
    <lineage>
        <taxon>Bacteria</taxon>
        <taxon>Bacillati</taxon>
        <taxon>Actinomycetota</taxon>
        <taxon>Actinomycetes</taxon>
        <taxon>Streptosporangiales</taxon>
        <taxon>Nocardiopsidaceae</taxon>
        <taxon>Nocardiopsis</taxon>
    </lineage>
</organism>
<dbReference type="EMBL" id="FQZK01000007">
    <property type="protein sequence ID" value="SHJ58529.1"/>
    <property type="molecule type" value="Genomic_DNA"/>
</dbReference>
<dbReference type="STRING" id="758803.SAMN05421803_107179"/>
<dbReference type="OrthoDB" id="3432400at2"/>
<evidence type="ECO:0000313" key="2">
    <source>
        <dbReference type="EMBL" id="SHJ58529.1"/>
    </source>
</evidence>
<dbReference type="RefSeq" id="WP_073379805.1">
    <property type="nucleotide sequence ID" value="NZ_FQZK01000007.1"/>
</dbReference>
<keyword evidence="3" id="KW-1185">Reference proteome</keyword>
<protein>
    <submittedName>
        <fullName evidence="2">Uncharacterized protein</fullName>
    </submittedName>
</protein>
<feature type="region of interest" description="Disordered" evidence="1">
    <location>
        <begin position="61"/>
        <end position="83"/>
    </location>
</feature>
<name>A0A1M6KHW3_9ACTN</name>
<dbReference type="AlphaFoldDB" id="A0A1M6KHW3"/>
<proteinExistence type="predicted"/>
<reference evidence="2 3" key="1">
    <citation type="submission" date="2016-11" db="EMBL/GenBank/DDBJ databases">
        <authorList>
            <person name="Jaros S."/>
            <person name="Januszkiewicz K."/>
            <person name="Wedrychowicz H."/>
        </authorList>
    </citation>
    <scope>NUCLEOTIDE SEQUENCE [LARGE SCALE GENOMIC DNA]</scope>
    <source>
        <strain evidence="2 3">CGMCC 4.5723</strain>
    </source>
</reference>
<gene>
    <name evidence="2" type="ORF">SAMN05421803_107179</name>
</gene>
<evidence type="ECO:0000256" key="1">
    <source>
        <dbReference type="SAM" id="MobiDB-lite"/>
    </source>
</evidence>
<feature type="compositionally biased region" description="Basic and acidic residues" evidence="1">
    <location>
        <begin position="71"/>
        <end position="83"/>
    </location>
</feature>